<protein>
    <submittedName>
        <fullName evidence="5">DUF916 and DUF3324 domain-containing protein</fullName>
    </submittedName>
</protein>
<dbReference type="Proteomes" id="UP001597252">
    <property type="component" value="Unassembled WGS sequence"/>
</dbReference>
<keyword evidence="6" id="KW-1185">Reference proteome</keyword>
<evidence type="ECO:0000259" key="3">
    <source>
        <dbReference type="Pfam" id="PF06030"/>
    </source>
</evidence>
<evidence type="ECO:0000313" key="6">
    <source>
        <dbReference type="Proteomes" id="UP001597252"/>
    </source>
</evidence>
<keyword evidence="1" id="KW-1133">Transmembrane helix</keyword>
<dbReference type="Pfam" id="PF06030">
    <property type="entry name" value="WxLIP_PGBD"/>
    <property type="match status" value="1"/>
</dbReference>
<evidence type="ECO:0000256" key="2">
    <source>
        <dbReference type="SAM" id="SignalP"/>
    </source>
</evidence>
<dbReference type="Pfam" id="PF11797">
    <property type="entry name" value="WxLIP_HBD"/>
    <property type="match status" value="1"/>
</dbReference>
<feature type="domain" description="WxL Interacting Protein host binding" evidence="4">
    <location>
        <begin position="158"/>
        <end position="290"/>
    </location>
</feature>
<keyword evidence="1" id="KW-0812">Transmembrane</keyword>
<keyword evidence="1" id="KW-0472">Membrane</keyword>
<feature type="transmembrane region" description="Helical" evidence="1">
    <location>
        <begin position="308"/>
        <end position="330"/>
    </location>
</feature>
<feature type="signal peptide" evidence="2">
    <location>
        <begin position="1"/>
        <end position="24"/>
    </location>
</feature>
<dbReference type="RefSeq" id="WP_125754099.1">
    <property type="nucleotide sequence ID" value="NZ_JBHTON010000046.1"/>
</dbReference>
<proteinExistence type="predicted"/>
<dbReference type="InterPro" id="IPR010317">
    <property type="entry name" value="WxLIP_PGBD"/>
</dbReference>
<evidence type="ECO:0000256" key="1">
    <source>
        <dbReference type="SAM" id="Phobius"/>
    </source>
</evidence>
<name>A0ABW4E7Q6_9LACO</name>
<feature type="domain" description="WxL Interacting Protein peptidoglycan binding" evidence="3">
    <location>
        <begin position="29"/>
        <end position="148"/>
    </location>
</feature>
<dbReference type="EMBL" id="JBHTON010000046">
    <property type="protein sequence ID" value="MFD1485882.1"/>
    <property type="molecule type" value="Genomic_DNA"/>
</dbReference>
<comment type="caution">
    <text evidence="5">The sequence shown here is derived from an EMBL/GenBank/DDBJ whole genome shotgun (WGS) entry which is preliminary data.</text>
</comment>
<gene>
    <name evidence="5" type="ORF">ACFQ5J_11655</name>
</gene>
<accession>A0ABW4E7Q6</accession>
<organism evidence="5 6">
    <name type="scientific">Lacticaseibacillus baoqingensis</name>
    <dbReference type="NCBI Taxonomy" id="2486013"/>
    <lineage>
        <taxon>Bacteria</taxon>
        <taxon>Bacillati</taxon>
        <taxon>Bacillota</taxon>
        <taxon>Bacilli</taxon>
        <taxon>Lactobacillales</taxon>
        <taxon>Lactobacillaceae</taxon>
        <taxon>Lacticaseibacillus</taxon>
    </lineage>
</organism>
<reference evidence="6" key="1">
    <citation type="journal article" date="2019" name="Int. J. Syst. Evol. Microbiol.">
        <title>The Global Catalogue of Microorganisms (GCM) 10K type strain sequencing project: providing services to taxonomists for standard genome sequencing and annotation.</title>
        <authorList>
            <consortium name="The Broad Institute Genomics Platform"/>
            <consortium name="The Broad Institute Genome Sequencing Center for Infectious Disease"/>
            <person name="Wu L."/>
            <person name="Ma J."/>
        </authorList>
    </citation>
    <scope>NUCLEOTIDE SEQUENCE [LARGE SCALE GENOMIC DNA]</scope>
    <source>
        <strain evidence="6">CCM 8903</strain>
    </source>
</reference>
<evidence type="ECO:0000259" key="4">
    <source>
        <dbReference type="Pfam" id="PF11797"/>
    </source>
</evidence>
<dbReference type="InterPro" id="IPR021759">
    <property type="entry name" value="WxLIP_HBD"/>
</dbReference>
<keyword evidence="2" id="KW-0732">Signal</keyword>
<sequence>MKKFIFALLACCAWWLGGAQPVLAASPNFTVKTELPSNQLDPNVHYFDLLVQPGSTQDLTLLLQNTDTGSHRFRISPNRATTSAAGQIDYSQHAASSPTGLAVDIETLLSKPKTVTVAPRSTKRVHVQLQAPKTAWSGILLGGIRIEKLDHTTGETQAGVGITNQVSVTVAVQLQATKTLPALTPQLQFHGVKTKLTTAGALVFAKLENPLPAIMHDVTVTAAITQAGHSKARLKTTQSALNLAPNSTFALALNTTAKALPAGKYHLDLTATNGQQHWTFGHDFTIQKAPLEAAKQANQPAVTKHQSLPAWFVALLLAILAALIGAIIMVRRRQP</sequence>
<feature type="chain" id="PRO_5046951564" evidence="2">
    <location>
        <begin position="25"/>
        <end position="335"/>
    </location>
</feature>
<evidence type="ECO:0000313" key="5">
    <source>
        <dbReference type="EMBL" id="MFD1485882.1"/>
    </source>
</evidence>